<dbReference type="AlphaFoldDB" id="G3GV93"/>
<reference evidence="2" key="1">
    <citation type="journal article" date="2011" name="Nat. Biotechnol.">
        <title>The genomic sequence of the Chinese hamster ovary (CHO)-K1 cell line.</title>
        <authorList>
            <person name="Xu X."/>
            <person name="Nagarajan H."/>
            <person name="Lewis N.E."/>
            <person name="Pan S."/>
            <person name="Cai Z."/>
            <person name="Liu X."/>
            <person name="Chen W."/>
            <person name="Xie M."/>
            <person name="Wang W."/>
            <person name="Hammond S."/>
            <person name="Andersen M.R."/>
            <person name="Neff N."/>
            <person name="Passarelli B."/>
            <person name="Koh W."/>
            <person name="Fan H.C."/>
            <person name="Wang J."/>
            <person name="Gui Y."/>
            <person name="Lee K.H."/>
            <person name="Betenbaugh M.J."/>
            <person name="Quake S.R."/>
            <person name="Famili I."/>
            <person name="Palsson B.O."/>
            <person name="Wang J."/>
        </authorList>
    </citation>
    <scope>NUCLEOTIDE SEQUENCE [LARGE SCALE GENOMIC DNA]</scope>
    <source>
        <strain evidence="2">CHO K1 cell line</strain>
    </source>
</reference>
<proteinExistence type="predicted"/>
<dbReference type="Proteomes" id="UP000001075">
    <property type="component" value="Unassembled WGS sequence"/>
</dbReference>
<organism evidence="1 2">
    <name type="scientific">Cricetulus griseus</name>
    <name type="common">Chinese hamster</name>
    <name type="synonym">Cricetulus barabensis griseus</name>
    <dbReference type="NCBI Taxonomy" id="10029"/>
    <lineage>
        <taxon>Eukaryota</taxon>
        <taxon>Metazoa</taxon>
        <taxon>Chordata</taxon>
        <taxon>Craniata</taxon>
        <taxon>Vertebrata</taxon>
        <taxon>Euteleostomi</taxon>
        <taxon>Mammalia</taxon>
        <taxon>Eutheria</taxon>
        <taxon>Euarchontoglires</taxon>
        <taxon>Glires</taxon>
        <taxon>Rodentia</taxon>
        <taxon>Myomorpha</taxon>
        <taxon>Muroidea</taxon>
        <taxon>Cricetidae</taxon>
        <taxon>Cricetinae</taxon>
        <taxon>Cricetulus</taxon>
    </lineage>
</organism>
<protein>
    <submittedName>
        <fullName evidence="1">Uncharacterized protein</fullName>
    </submittedName>
</protein>
<dbReference type="EMBL" id="JH000038">
    <property type="protein sequence ID" value="EGV94471.1"/>
    <property type="molecule type" value="Genomic_DNA"/>
</dbReference>
<sequence length="67" mass="7452">MVEKTPLCGEQIGRGCWLGTKELGSGGSQFLSVRSRTHIRHYKMALTSAARSSKQRWYPCAQCFSTA</sequence>
<accession>G3GV93</accession>
<evidence type="ECO:0000313" key="1">
    <source>
        <dbReference type="EMBL" id="EGV94471.1"/>
    </source>
</evidence>
<gene>
    <name evidence="1" type="ORF">I79_001624</name>
</gene>
<dbReference type="InParanoid" id="G3GV93"/>
<name>G3GV93_CRIGR</name>
<evidence type="ECO:0000313" key="2">
    <source>
        <dbReference type="Proteomes" id="UP000001075"/>
    </source>
</evidence>